<feature type="chain" id="PRO_5001728838" evidence="1">
    <location>
        <begin position="22"/>
        <end position="252"/>
    </location>
</feature>
<reference evidence="2" key="1">
    <citation type="submission" date="2014-01" db="EMBL/GenBank/DDBJ databases">
        <authorList>
            <person name="Aslett M."/>
        </authorList>
    </citation>
    <scope>NUCLEOTIDE SEQUENCE</scope>
</reference>
<gene>
    <name evidence="2" type="ORF">TTRE_0000649501</name>
</gene>
<keyword evidence="1" id="KW-0732">Signal</keyword>
<evidence type="ECO:0000256" key="1">
    <source>
        <dbReference type="SAM" id="SignalP"/>
    </source>
</evidence>
<reference evidence="2" key="2">
    <citation type="submission" date="2014-03" db="EMBL/GenBank/DDBJ databases">
        <title>The whipworm genome and dual-species transcriptomics of an intimate host-pathogen interaction.</title>
        <authorList>
            <person name="Foth B.J."/>
            <person name="Tsai I.J."/>
            <person name="Reid A.J."/>
            <person name="Bancroft A.J."/>
            <person name="Nichol S."/>
            <person name="Tracey A."/>
            <person name="Holroyd N."/>
            <person name="Cotton J.A."/>
            <person name="Stanley E.J."/>
            <person name="Zarowiecki M."/>
            <person name="Liu J.Z."/>
            <person name="Huckvale T."/>
            <person name="Cooper P.J."/>
            <person name="Grencis R.K."/>
            <person name="Berriman M."/>
        </authorList>
    </citation>
    <scope>NUCLEOTIDE SEQUENCE [LARGE SCALE GENOMIC DNA]</scope>
</reference>
<feature type="signal peptide" evidence="1">
    <location>
        <begin position="1"/>
        <end position="21"/>
    </location>
</feature>
<sequence>MGFMALSMLVCFITIIGIATKQRDTGKQAFIVPNLKEVCVLQTGNRCFYHPGAYVDSCMLTECASWEKELSLDENGMLQITRIEQRQKITVPEHSLCGDGKWCSGGECVAIPERQPRPEKTKLTPEWKEGILCLKFGTEQIKDEIIGRYFGQDSIYEGSRVGCHEPMRNRAVFNLIPYYCEGMQSRPPNELCEYSDKEKYSLIITGVAACSTVLYTGNAFRKQASAILKGLNETDRLHVLCSVLQVIDRRSE</sequence>
<protein>
    <submittedName>
        <fullName evidence="2">Uncharacterized protein</fullName>
    </submittedName>
</protein>
<proteinExistence type="predicted"/>
<dbReference type="OrthoDB" id="10355534at2759"/>
<dbReference type="AlphaFoldDB" id="A0A077ZHW6"/>
<accession>A0A077ZHW6</accession>
<keyword evidence="3" id="KW-1185">Reference proteome</keyword>
<evidence type="ECO:0000313" key="3">
    <source>
        <dbReference type="Proteomes" id="UP000030665"/>
    </source>
</evidence>
<evidence type="ECO:0000313" key="2">
    <source>
        <dbReference type="EMBL" id="CDW58190.1"/>
    </source>
</evidence>
<organism evidence="2 3">
    <name type="scientific">Trichuris trichiura</name>
    <name type="common">Whipworm</name>
    <name type="synonym">Trichocephalus trichiurus</name>
    <dbReference type="NCBI Taxonomy" id="36087"/>
    <lineage>
        <taxon>Eukaryota</taxon>
        <taxon>Metazoa</taxon>
        <taxon>Ecdysozoa</taxon>
        <taxon>Nematoda</taxon>
        <taxon>Enoplea</taxon>
        <taxon>Dorylaimia</taxon>
        <taxon>Trichinellida</taxon>
        <taxon>Trichuridae</taxon>
        <taxon>Trichuris</taxon>
    </lineage>
</organism>
<dbReference type="Proteomes" id="UP000030665">
    <property type="component" value="Unassembled WGS sequence"/>
</dbReference>
<dbReference type="EMBL" id="HG806282">
    <property type="protein sequence ID" value="CDW58190.1"/>
    <property type="molecule type" value="Genomic_DNA"/>
</dbReference>
<name>A0A077ZHW6_TRITR</name>